<dbReference type="Gene3D" id="2.40.320.10">
    <property type="entry name" value="Hypothetical Protein Pfu-838710-001"/>
    <property type="match status" value="1"/>
</dbReference>
<dbReference type="Proteomes" id="UP000462449">
    <property type="component" value="Unassembled WGS sequence"/>
</dbReference>
<dbReference type="Proteomes" id="UP000285951">
    <property type="component" value="Unassembled WGS sequence"/>
</dbReference>
<evidence type="ECO:0000313" key="4">
    <source>
        <dbReference type="Proteomes" id="UP000285951"/>
    </source>
</evidence>
<name>A0A7M4D491_9BACT</name>
<evidence type="ECO:0000259" key="1">
    <source>
        <dbReference type="Pfam" id="PF01928"/>
    </source>
</evidence>
<dbReference type="EMBL" id="QTZN02000011">
    <property type="protein sequence ID" value="MVB06675.1"/>
    <property type="molecule type" value="Genomic_DNA"/>
</dbReference>
<reference evidence="2 5" key="2">
    <citation type="submission" date="2019-12" db="EMBL/GenBank/DDBJ databases">
        <title>Draft genome sequence of Labilibaculum sp. strain 44 isolated from deep waters of Black Sea.</title>
        <authorList>
            <person name="Yadav S."/>
            <person name="Villanueva L."/>
        </authorList>
    </citation>
    <scope>NUCLEOTIDE SEQUENCE [LARGE SCALE GENOMIC DNA]</scope>
    <source>
        <strain evidence="2 5">44</strain>
    </source>
</reference>
<dbReference type="CDD" id="cd07890">
    <property type="entry name" value="CYTH-like_AC_IV-like"/>
    <property type="match status" value="1"/>
</dbReference>
<dbReference type="OrthoDB" id="271656at2"/>
<dbReference type="SUPFAM" id="SSF55154">
    <property type="entry name" value="CYTH-like phosphatases"/>
    <property type="match status" value="1"/>
</dbReference>
<dbReference type="InterPro" id="IPR023577">
    <property type="entry name" value="CYTH_domain"/>
</dbReference>
<sequence>MPTNIEIKAYCENKEKIRKILLSIGAGCNGTDHQTDTYFHSKSGILKFKEGSIENMLIHYIREDKKGSTESQVHLYPTNPDSTLKEILAKTLGTRSVVEKTREIYTKDNVTCHIDTVKGLGDFVEIIAKDNDGSISIDKLQEQCNQYIKTLEINAKHLISESYSDLLQQNNLFSQILVDE</sequence>
<proteinExistence type="predicted"/>
<dbReference type="AlphaFoldDB" id="A0A7M4D491"/>
<accession>A0A7M4D491</accession>
<dbReference type="InterPro" id="IPR008173">
    <property type="entry name" value="Adenylyl_cyclase_CyaB"/>
</dbReference>
<dbReference type="RefSeq" id="WP_156195244.1">
    <property type="nucleotide sequence ID" value="NZ_QTZN02000011.1"/>
</dbReference>
<keyword evidence="4" id="KW-1185">Reference proteome</keyword>
<organism evidence="2 5">
    <name type="scientific">Labilibaculum euxinus</name>
    <dbReference type="NCBI Taxonomy" id="2686357"/>
    <lineage>
        <taxon>Bacteria</taxon>
        <taxon>Pseudomonadati</taxon>
        <taxon>Bacteroidota</taxon>
        <taxon>Bacteroidia</taxon>
        <taxon>Marinilabiliales</taxon>
        <taxon>Marinifilaceae</taxon>
        <taxon>Labilibaculum</taxon>
    </lineage>
</organism>
<dbReference type="InterPro" id="IPR033469">
    <property type="entry name" value="CYTH-like_dom_sf"/>
</dbReference>
<dbReference type="PANTHER" id="PTHR21028">
    <property type="entry name" value="SI:CH211-156B7.4"/>
    <property type="match status" value="1"/>
</dbReference>
<gene>
    <name evidence="3" type="ORF">DWB62_006545</name>
    <name evidence="2" type="ORF">GNY23_06545</name>
</gene>
<dbReference type="PANTHER" id="PTHR21028:SF2">
    <property type="entry name" value="CYTH DOMAIN-CONTAINING PROTEIN"/>
    <property type="match status" value="1"/>
</dbReference>
<evidence type="ECO:0000313" key="2">
    <source>
        <dbReference type="EMBL" id="MUP37470.1"/>
    </source>
</evidence>
<protein>
    <submittedName>
        <fullName evidence="2">CYTH domain-containing protein</fullName>
    </submittedName>
</protein>
<dbReference type="Pfam" id="PF01928">
    <property type="entry name" value="CYTH"/>
    <property type="match status" value="1"/>
</dbReference>
<reference evidence="3 4" key="1">
    <citation type="submission" date="2019-11" db="EMBL/GenBank/DDBJ databases">
        <title>Draft genome sequence of Labilibaculum sp. strain SYP isolated from Black Sea.</title>
        <authorList>
            <person name="Yadav S."/>
            <person name="Villanueva L."/>
        </authorList>
    </citation>
    <scope>NUCLEOTIDE SEQUENCE [LARGE SCALE GENOMIC DNA]</scope>
    <source>
        <strain evidence="3 4">44</strain>
    </source>
</reference>
<evidence type="ECO:0000313" key="3">
    <source>
        <dbReference type="EMBL" id="MVB06675.1"/>
    </source>
</evidence>
<comment type="caution">
    <text evidence="2">The sequence shown here is derived from an EMBL/GenBank/DDBJ whole genome shotgun (WGS) entry which is preliminary data.</text>
</comment>
<feature type="domain" description="CYTH" evidence="1">
    <location>
        <begin position="4"/>
        <end position="134"/>
    </location>
</feature>
<dbReference type="EMBL" id="WOTW01000011">
    <property type="protein sequence ID" value="MUP37470.1"/>
    <property type="molecule type" value="Genomic_DNA"/>
</dbReference>
<evidence type="ECO:0000313" key="5">
    <source>
        <dbReference type="Proteomes" id="UP000462449"/>
    </source>
</evidence>